<feature type="non-terminal residue" evidence="4">
    <location>
        <position position="90"/>
    </location>
</feature>
<dbReference type="InterPro" id="IPR011344">
    <property type="entry name" value="ssDNA-bd"/>
</dbReference>
<dbReference type="PANTHER" id="PTHR10302">
    <property type="entry name" value="SINGLE-STRANDED DNA-BINDING PROTEIN"/>
    <property type="match status" value="1"/>
</dbReference>
<dbReference type="NCBIfam" id="TIGR00621">
    <property type="entry name" value="ssb"/>
    <property type="match status" value="1"/>
</dbReference>
<dbReference type="SUPFAM" id="SSF50249">
    <property type="entry name" value="Nucleic acid-binding proteins"/>
    <property type="match status" value="1"/>
</dbReference>
<dbReference type="Pfam" id="PF00436">
    <property type="entry name" value="SSB"/>
    <property type="match status" value="1"/>
</dbReference>
<dbReference type="AlphaFoldDB" id="A0A8X8GAJ2"/>
<dbReference type="GO" id="GO:0009295">
    <property type="term" value="C:nucleoid"/>
    <property type="evidence" value="ECO:0007669"/>
    <property type="project" value="TreeGrafter"/>
</dbReference>
<comment type="caution">
    <text evidence="4">The sequence shown here is derived from an EMBL/GenBank/DDBJ whole genome shotgun (WGS) entry which is preliminary data.</text>
</comment>
<accession>A0A8X8GAJ2</accession>
<dbReference type="HAMAP" id="MF_00984">
    <property type="entry name" value="SSB"/>
    <property type="match status" value="1"/>
</dbReference>
<proteinExistence type="inferred from homology"/>
<sequence>MAGVNKVILLGHLGRDPEMRYMPDGTAVANMTIATSESYKDRDGNRQERTEWHRVALFGRTAEVAGEYLRKGSQAYIEGRIRTRKWTDKD</sequence>
<dbReference type="GO" id="GO:0003697">
    <property type="term" value="F:single-stranded DNA binding"/>
    <property type="evidence" value="ECO:0007669"/>
    <property type="project" value="InterPro"/>
</dbReference>
<evidence type="ECO:0000313" key="4">
    <source>
        <dbReference type="EMBL" id="MBU2722596.1"/>
    </source>
</evidence>
<dbReference type="PROSITE" id="PS50935">
    <property type="entry name" value="SSB"/>
    <property type="match status" value="1"/>
</dbReference>
<dbReference type="EMBL" id="JABBHS010000156">
    <property type="protein sequence ID" value="MBU2722596.1"/>
    <property type="molecule type" value="Genomic_DNA"/>
</dbReference>
<dbReference type="InterPro" id="IPR012340">
    <property type="entry name" value="NA-bd_OB-fold"/>
</dbReference>
<protein>
    <recommendedName>
        <fullName evidence="3">Single-stranded DNA-binding protein</fullName>
    </recommendedName>
</protein>
<evidence type="ECO:0000313" key="5">
    <source>
        <dbReference type="Proteomes" id="UP000887300"/>
    </source>
</evidence>
<reference evidence="4" key="1">
    <citation type="journal article" date="2021" name="ISME J.">
        <title>Genomic evolution of the class Acidithiobacillia: deep-branching Proteobacteria living in extreme acidic conditions.</title>
        <authorList>
            <person name="Moya-Beltran A."/>
            <person name="Beard S."/>
            <person name="Rojas-Villalobos C."/>
            <person name="Issotta F."/>
            <person name="Gallardo Y."/>
            <person name="Ulloa R."/>
            <person name="Giaveno A."/>
            <person name="Degli Esposti M."/>
            <person name="Johnson D.B."/>
            <person name="Quatrini R."/>
        </authorList>
    </citation>
    <scope>NUCLEOTIDE SEQUENCE</scope>
    <source>
        <strain evidence="4">DSM 583</strain>
    </source>
</reference>
<dbReference type="InterPro" id="IPR000424">
    <property type="entry name" value="Primosome_PriB/ssb"/>
</dbReference>
<dbReference type="PIRSF" id="PIRSF002070">
    <property type="entry name" value="SSB"/>
    <property type="match status" value="1"/>
</dbReference>
<evidence type="ECO:0000256" key="3">
    <source>
        <dbReference type="RuleBase" id="RU000524"/>
    </source>
</evidence>
<evidence type="ECO:0000256" key="1">
    <source>
        <dbReference type="ARBA" id="ARBA00023125"/>
    </source>
</evidence>
<organism evidence="4 5">
    <name type="scientific">Acidithiobacillus ferridurans</name>
    <dbReference type="NCBI Taxonomy" id="1232575"/>
    <lineage>
        <taxon>Bacteria</taxon>
        <taxon>Pseudomonadati</taxon>
        <taxon>Pseudomonadota</taxon>
        <taxon>Acidithiobacillia</taxon>
        <taxon>Acidithiobacillales</taxon>
        <taxon>Acidithiobacillaceae</taxon>
        <taxon>Acidithiobacillus</taxon>
    </lineage>
</organism>
<gene>
    <name evidence="4" type="ORF">HF568_05070</name>
</gene>
<name>A0A8X8GAJ2_ACIFI</name>
<keyword evidence="1 2" id="KW-0238">DNA-binding</keyword>
<dbReference type="Gene3D" id="2.40.50.140">
    <property type="entry name" value="Nucleic acid-binding proteins"/>
    <property type="match status" value="1"/>
</dbReference>
<dbReference type="GO" id="GO:0006260">
    <property type="term" value="P:DNA replication"/>
    <property type="evidence" value="ECO:0007669"/>
    <property type="project" value="InterPro"/>
</dbReference>
<dbReference type="Proteomes" id="UP000887300">
    <property type="component" value="Unassembled WGS sequence"/>
</dbReference>
<evidence type="ECO:0000256" key="2">
    <source>
        <dbReference type="PROSITE-ProRule" id="PRU00252"/>
    </source>
</evidence>
<dbReference type="PANTHER" id="PTHR10302:SF27">
    <property type="entry name" value="SINGLE-STRANDED DNA-BINDING PROTEIN"/>
    <property type="match status" value="1"/>
</dbReference>
<dbReference type="CDD" id="cd04496">
    <property type="entry name" value="SSB_OBF"/>
    <property type="match status" value="1"/>
</dbReference>
<dbReference type="RefSeq" id="WP_215890494.1">
    <property type="nucleotide sequence ID" value="NZ_JABBHS010000156.1"/>
</dbReference>